<feature type="transmembrane region" description="Helical" evidence="5">
    <location>
        <begin position="429"/>
        <end position="449"/>
    </location>
</feature>
<evidence type="ECO:0000256" key="5">
    <source>
        <dbReference type="SAM" id="Phobius"/>
    </source>
</evidence>
<evidence type="ECO:0000256" key="1">
    <source>
        <dbReference type="ARBA" id="ARBA00004141"/>
    </source>
</evidence>
<protein>
    <submittedName>
        <fullName evidence="6">Mg(2+) transporter</fullName>
    </submittedName>
</protein>
<dbReference type="GO" id="GO:0016020">
    <property type="term" value="C:membrane"/>
    <property type="evidence" value="ECO:0007669"/>
    <property type="project" value="UniProtKB-SubCell"/>
</dbReference>
<organism evidence="6 7">
    <name type="scientific">Orbilia blumenaviensis</name>
    <dbReference type="NCBI Taxonomy" id="1796055"/>
    <lineage>
        <taxon>Eukaryota</taxon>
        <taxon>Fungi</taxon>
        <taxon>Dikarya</taxon>
        <taxon>Ascomycota</taxon>
        <taxon>Pezizomycotina</taxon>
        <taxon>Orbiliomycetes</taxon>
        <taxon>Orbiliales</taxon>
        <taxon>Orbiliaceae</taxon>
        <taxon>Orbilia</taxon>
    </lineage>
</organism>
<dbReference type="Pfam" id="PF01544">
    <property type="entry name" value="CorA"/>
    <property type="match status" value="1"/>
</dbReference>
<dbReference type="AlphaFoldDB" id="A0AAV9UMC8"/>
<keyword evidence="3 5" id="KW-1133">Transmembrane helix</keyword>
<dbReference type="InterPro" id="IPR045863">
    <property type="entry name" value="CorA_TM1_TM2"/>
</dbReference>
<proteinExistence type="predicted"/>
<keyword evidence="2 5" id="KW-0812">Transmembrane</keyword>
<dbReference type="SUPFAM" id="SSF144083">
    <property type="entry name" value="Magnesium transport protein CorA, transmembrane region"/>
    <property type="match status" value="1"/>
</dbReference>
<dbReference type="Gene3D" id="1.20.58.340">
    <property type="entry name" value="Magnesium transport protein CorA, transmembrane region"/>
    <property type="match status" value="1"/>
</dbReference>
<evidence type="ECO:0000313" key="7">
    <source>
        <dbReference type="Proteomes" id="UP001373714"/>
    </source>
</evidence>
<feature type="transmembrane region" description="Helical" evidence="5">
    <location>
        <begin position="461"/>
        <end position="483"/>
    </location>
</feature>
<evidence type="ECO:0000256" key="3">
    <source>
        <dbReference type="ARBA" id="ARBA00022989"/>
    </source>
</evidence>
<sequence>MPNENINVWHTFLNKLKDLGSHTPGLEEFYDDVYSRYKEAISQNITSGIDVHALNIHKAEGSGNSPQYHLKKSLPRPEPKDIANFIRNPEKDIKLRIIVFQHGEKYNPEILADFAHFYNIDLRLLAEHFLPFSDKFHHPKLSRVPYTQRARRWEYLNYLPSEGDNSAISLIGSNCKRTSLLIPQGHGLGYKVVIVFIGRHDGKSRLEGRRTPPQSIEKGCNFRAINRDTLRFGSQAPSDLGDLPERPGAYDVDTCFFRLSKLTDLQLGLAVSQPIIITEPFLRINFIESLAEIGSVQESIGQLRDWLQRRYDKETPRELVDRLSKLDDEHKLFDPNTFGSVNDKIAIMADSVRDHLMHPHSPWINSDVASQDARYAKELATRIAMDVGRMEERASQLRHIIENYQSFLRATESVQEARKSVEQAESVKLLTKVAFIYIPLTFAASLFGINIREWQGSELPSVIWFIVTAVLCIIITSLVAFIVSKWSKDGWSWKWRVWIGSCIYGRGKYQDGSIV</sequence>
<dbReference type="EMBL" id="JAVHNS010000009">
    <property type="protein sequence ID" value="KAK6343300.1"/>
    <property type="molecule type" value="Genomic_DNA"/>
</dbReference>
<keyword evidence="4 5" id="KW-0472">Membrane</keyword>
<comment type="subcellular location">
    <subcellularLocation>
        <location evidence="1">Membrane</location>
        <topology evidence="1">Multi-pass membrane protein</topology>
    </subcellularLocation>
</comment>
<dbReference type="InterPro" id="IPR002523">
    <property type="entry name" value="MgTranspt_CorA/ZnTranspt_ZntB"/>
</dbReference>
<keyword evidence="7" id="KW-1185">Reference proteome</keyword>
<name>A0AAV9UMC8_9PEZI</name>
<dbReference type="GO" id="GO:0046873">
    <property type="term" value="F:metal ion transmembrane transporter activity"/>
    <property type="evidence" value="ECO:0007669"/>
    <property type="project" value="InterPro"/>
</dbReference>
<comment type="caution">
    <text evidence="6">The sequence shown here is derived from an EMBL/GenBank/DDBJ whole genome shotgun (WGS) entry which is preliminary data.</text>
</comment>
<evidence type="ECO:0000256" key="4">
    <source>
        <dbReference type="ARBA" id="ARBA00023136"/>
    </source>
</evidence>
<dbReference type="Proteomes" id="UP001373714">
    <property type="component" value="Unassembled WGS sequence"/>
</dbReference>
<gene>
    <name evidence="6" type="primary">ALR1_2</name>
    <name evidence="6" type="ORF">TWF730_010893</name>
</gene>
<reference evidence="6 7" key="1">
    <citation type="submission" date="2019-10" db="EMBL/GenBank/DDBJ databases">
        <authorList>
            <person name="Palmer J.M."/>
        </authorList>
    </citation>
    <scope>NUCLEOTIDE SEQUENCE [LARGE SCALE GENOMIC DNA]</scope>
    <source>
        <strain evidence="6 7">TWF730</strain>
    </source>
</reference>
<evidence type="ECO:0000313" key="6">
    <source>
        <dbReference type="EMBL" id="KAK6343300.1"/>
    </source>
</evidence>
<evidence type="ECO:0000256" key="2">
    <source>
        <dbReference type="ARBA" id="ARBA00022692"/>
    </source>
</evidence>
<accession>A0AAV9UMC8</accession>